<protein>
    <submittedName>
        <fullName evidence="1">Uncharacterized protein</fullName>
    </submittedName>
</protein>
<name>A0A815QQM7_9BILA</name>
<dbReference type="Proteomes" id="UP000663860">
    <property type="component" value="Unassembled WGS sequence"/>
</dbReference>
<comment type="caution">
    <text evidence="1">The sequence shown here is derived from an EMBL/GenBank/DDBJ whole genome shotgun (WGS) entry which is preliminary data.</text>
</comment>
<organism evidence="1 2">
    <name type="scientific">Adineta steineri</name>
    <dbReference type="NCBI Taxonomy" id="433720"/>
    <lineage>
        <taxon>Eukaryota</taxon>
        <taxon>Metazoa</taxon>
        <taxon>Spiralia</taxon>
        <taxon>Gnathifera</taxon>
        <taxon>Rotifera</taxon>
        <taxon>Eurotatoria</taxon>
        <taxon>Bdelloidea</taxon>
        <taxon>Adinetida</taxon>
        <taxon>Adinetidae</taxon>
        <taxon>Adineta</taxon>
    </lineage>
</organism>
<gene>
    <name evidence="1" type="ORF">IZO911_LOCUS43220</name>
</gene>
<reference evidence="1" key="1">
    <citation type="submission" date="2021-02" db="EMBL/GenBank/DDBJ databases">
        <authorList>
            <person name="Nowell W R."/>
        </authorList>
    </citation>
    <scope>NUCLEOTIDE SEQUENCE</scope>
</reference>
<evidence type="ECO:0000313" key="2">
    <source>
        <dbReference type="Proteomes" id="UP000663860"/>
    </source>
</evidence>
<sequence length="616" mass="70491">MMTSKDNQNWNLLHEQNINSCLKLTNQYDFEHLQLPDDIQGLIFDVSSNHNCDPKVLFYTMLSAIGHFGESMNVYNLQAKHIKPITVYEVIIAPSGWDGNKIVKSTISHGTKDIMNKTVSMCIATTGRRWPDFIKELSKVQEAGGLHERCTYFCFDVSHHTDSTPLTPHSEEKYYSNLYDNLLSLASSTMQLKYTLAQVFFVIKLFGFRVLIWSKDAFTFVQPRLNELKTNMQCQLIDETTVFQTKQQMAVRRRAAEHTVRYASLIQIFINALSVLKSMDDKILCSSGGGLNESFEVEATGKVNFYSNRKHASNIFYEYFFQIIDLFGKPVQRKDAFHQNGVPIQPLYINVEAATSAIELVFSLLVPQAVHLFNYAACYDNQSNEIAVIANMTSCITERHFRQKRLLVDHVLNDLVERQLLHEGHGETTFFDTKRSSSIKTYLKFIPPTEDEQRFCQDLLRLYNIEYKDYQAKFDQALLLPLHCKLTPYGRDFIRQPQYDSIINNNSMDLNKIDANNIAISNQPQSFCKEPHGDKNDQQKTSVYDYIESEPDSEGIDIPDPILNHTTTSRKEIDLINSLSSTISPTAISGQENNEKIKKVAVVIEQANTVVHMGIE</sequence>
<dbReference type="AlphaFoldDB" id="A0A815QQM7"/>
<evidence type="ECO:0000313" key="1">
    <source>
        <dbReference type="EMBL" id="CAF1466517.1"/>
    </source>
</evidence>
<accession>A0A815QQM7</accession>
<proteinExistence type="predicted"/>
<dbReference type="EMBL" id="CAJNOE010002071">
    <property type="protein sequence ID" value="CAF1466517.1"/>
    <property type="molecule type" value="Genomic_DNA"/>
</dbReference>